<dbReference type="EMBL" id="BAAANB010000021">
    <property type="protein sequence ID" value="GAA2037547.1"/>
    <property type="molecule type" value="Genomic_DNA"/>
</dbReference>
<keyword evidence="2" id="KW-1185">Reference proteome</keyword>
<evidence type="ECO:0000313" key="2">
    <source>
        <dbReference type="Proteomes" id="UP001501285"/>
    </source>
</evidence>
<name>A0ABN2UJ54_9MICO</name>
<sequence>MVHHPWRAVRALADWTVYWTKDLPAGIDAATRWSDKTIWVRAGLSQVQRRCIIEHERQHVLRGPGGHIGREERLVDVATAHQLILLEDLVQASKWARSMPELADELNVTEDVLHIRLRHLHPSE</sequence>
<proteinExistence type="predicted"/>
<organism evidence="1 2">
    <name type="scientific">Terrabacter terrae</name>
    <dbReference type="NCBI Taxonomy" id="318434"/>
    <lineage>
        <taxon>Bacteria</taxon>
        <taxon>Bacillati</taxon>
        <taxon>Actinomycetota</taxon>
        <taxon>Actinomycetes</taxon>
        <taxon>Micrococcales</taxon>
        <taxon>Intrasporangiaceae</taxon>
        <taxon>Terrabacter</taxon>
    </lineage>
</organism>
<evidence type="ECO:0008006" key="3">
    <source>
        <dbReference type="Google" id="ProtNLM"/>
    </source>
</evidence>
<dbReference type="Proteomes" id="UP001501285">
    <property type="component" value="Unassembled WGS sequence"/>
</dbReference>
<accession>A0ABN2UJ54</accession>
<evidence type="ECO:0000313" key="1">
    <source>
        <dbReference type="EMBL" id="GAA2037547.1"/>
    </source>
</evidence>
<gene>
    <name evidence="1" type="ORF">GCM10009740_31740</name>
</gene>
<reference evidence="1 2" key="1">
    <citation type="journal article" date="2019" name="Int. J. Syst. Evol. Microbiol.">
        <title>The Global Catalogue of Microorganisms (GCM) 10K type strain sequencing project: providing services to taxonomists for standard genome sequencing and annotation.</title>
        <authorList>
            <consortium name="The Broad Institute Genomics Platform"/>
            <consortium name="The Broad Institute Genome Sequencing Center for Infectious Disease"/>
            <person name="Wu L."/>
            <person name="Ma J."/>
        </authorList>
    </citation>
    <scope>NUCLEOTIDE SEQUENCE [LARGE SCALE GENOMIC DNA]</scope>
    <source>
        <strain evidence="1 2">JCM 14283</strain>
    </source>
</reference>
<comment type="caution">
    <text evidence="1">The sequence shown here is derived from an EMBL/GenBank/DDBJ whole genome shotgun (WGS) entry which is preliminary data.</text>
</comment>
<protein>
    <recommendedName>
        <fullName evidence="3">ImmA/IrrE family metallo-endopeptidase</fullName>
    </recommendedName>
</protein>
<dbReference type="RefSeq" id="WP_343993082.1">
    <property type="nucleotide sequence ID" value="NZ_BAAANB010000021.1"/>
</dbReference>